<dbReference type="eggNOG" id="COG1566">
    <property type="taxonomic scope" value="Bacteria"/>
</dbReference>
<proteinExistence type="predicted"/>
<dbReference type="EMBL" id="CP002452">
    <property type="protein sequence ID" value="ADV47132.1"/>
    <property type="molecule type" value="Genomic_DNA"/>
</dbReference>
<evidence type="ECO:0000313" key="2">
    <source>
        <dbReference type="EMBL" id="ADV47132.1"/>
    </source>
</evidence>
<dbReference type="HOGENOM" id="CLU_092436_0_0_7"/>
<keyword evidence="3" id="KW-1185">Reference proteome</keyword>
<evidence type="ECO:0000256" key="1">
    <source>
        <dbReference type="SAM" id="Coils"/>
    </source>
</evidence>
<dbReference type="Proteomes" id="UP000008633">
    <property type="component" value="Chromosome"/>
</dbReference>
<name>E6X263_NITSE</name>
<reference evidence="2 3" key="1">
    <citation type="journal article" date="2011" name="Stand. Genomic Sci.">
        <title>Complete genome sequence of Nitratifractor salsuginis type strain (E9I37-1).</title>
        <authorList>
            <person name="Anderson I."/>
            <person name="Sikorski J."/>
            <person name="Zeytun A."/>
            <person name="Nolan M."/>
            <person name="Lapidus A."/>
            <person name="Lucas S."/>
            <person name="Hammon N."/>
            <person name="Deshpande S."/>
            <person name="Cheng J.F."/>
            <person name="Tapia R."/>
            <person name="Han C."/>
            <person name="Goodwin L."/>
            <person name="Pitluck S."/>
            <person name="Liolios K."/>
            <person name="Pagani I."/>
            <person name="Ivanova N."/>
            <person name="Huntemann M."/>
            <person name="Mavromatis K."/>
            <person name="Ovchinikova G."/>
            <person name="Pati A."/>
            <person name="Chen A."/>
            <person name="Palaniappan K."/>
            <person name="Land M."/>
            <person name="Hauser L."/>
            <person name="Brambilla E.M."/>
            <person name="Ngatchou-Djao O.D."/>
            <person name="Rohde M."/>
            <person name="Tindall B.J."/>
            <person name="Goker M."/>
            <person name="Detter J.C."/>
            <person name="Woyke T."/>
            <person name="Bristow J."/>
            <person name="Eisen J.A."/>
            <person name="Markowitz V."/>
            <person name="Hugenholtz P."/>
            <person name="Klenk H.P."/>
            <person name="Kyrpides N.C."/>
        </authorList>
    </citation>
    <scope>NUCLEOTIDE SEQUENCE [LARGE SCALE GENOMIC DNA]</scope>
    <source>
        <strain evidence="3">DSM 16511 / JCM 12458 / E9I37-1</strain>
    </source>
</reference>
<evidence type="ECO:0000313" key="3">
    <source>
        <dbReference type="Proteomes" id="UP000008633"/>
    </source>
</evidence>
<gene>
    <name evidence="2" type="ordered locus">Nitsa_1888</name>
</gene>
<protein>
    <recommendedName>
        <fullName evidence="4">HlyD family secretion protein</fullName>
    </recommendedName>
</protein>
<organism evidence="2 3">
    <name type="scientific">Nitratifractor salsuginis (strain DSM 16511 / JCM 12458 / E9I37-1)</name>
    <dbReference type="NCBI Taxonomy" id="749222"/>
    <lineage>
        <taxon>Bacteria</taxon>
        <taxon>Pseudomonadati</taxon>
        <taxon>Campylobacterota</taxon>
        <taxon>Epsilonproteobacteria</taxon>
        <taxon>Campylobacterales</taxon>
        <taxon>Sulfurovaceae</taxon>
        <taxon>Nitratifractor</taxon>
    </lineage>
</organism>
<keyword evidence="1" id="KW-0175">Coiled coil</keyword>
<dbReference type="STRING" id="749222.Nitsa_1888"/>
<dbReference type="KEGG" id="nsa:Nitsa_1888"/>
<reference evidence="3" key="2">
    <citation type="submission" date="2011-01" db="EMBL/GenBank/DDBJ databases">
        <title>The complete genome of Nitratifractor salsuginis DSM 16511.</title>
        <authorList>
            <consortium name="US DOE Joint Genome Institute (JGI-PGF)"/>
            <person name="Lucas S."/>
            <person name="Copeland A."/>
            <person name="Lapidus A."/>
            <person name="Bruce D."/>
            <person name="Goodwin L."/>
            <person name="Pitluck S."/>
            <person name="Kyrpides N."/>
            <person name="Mavromatis K."/>
            <person name="Ivanova N."/>
            <person name="Mikhailova N."/>
            <person name="Zeytun A."/>
            <person name="Detter J.C."/>
            <person name="Tapia R."/>
            <person name="Han C."/>
            <person name="Land M."/>
            <person name="Hauser L."/>
            <person name="Markowitz V."/>
            <person name="Cheng J.-F."/>
            <person name="Hugenholtz P."/>
            <person name="Woyke T."/>
            <person name="Wu D."/>
            <person name="Tindall B."/>
            <person name="Schuetze A."/>
            <person name="Brambilla E."/>
            <person name="Klenk H.-P."/>
            <person name="Eisen J.A."/>
        </authorList>
    </citation>
    <scope>NUCLEOTIDE SEQUENCE [LARGE SCALE GENOMIC DNA]</scope>
    <source>
        <strain evidence="3">DSM 16511 / JCM 12458 / E9I37-1</strain>
    </source>
</reference>
<sequence length="275" mass="31880">MKVYHAVKLHKTFIILSLFFLGSFLSAAEHYARVEPWDRATIKAAAPGEVLEANRALEGKLIEDARIIHIDDRLDRLDLEHSRETLKLLRQNLELTQKMLPGLKGSFQRQQGYFQRLNKLSTASQTQKDQAYQAMVAAQNQWLSTRQQVINLRRSILEMEQKVATLQDRIAKKNIRFKNRYLYRLLVRPGEYAGIGTPLAIVDDLSRARLVIYLAEDEVKALPKLRLWINGKPSDLRPYKVWKETDEKYLSSYRAEIEVPAGRYPFSSLVKVELK</sequence>
<accession>E6X263</accession>
<feature type="coiled-coil region" evidence="1">
    <location>
        <begin position="149"/>
        <end position="176"/>
    </location>
</feature>
<evidence type="ECO:0008006" key="4">
    <source>
        <dbReference type="Google" id="ProtNLM"/>
    </source>
</evidence>
<dbReference type="AlphaFoldDB" id="E6X263"/>